<dbReference type="PANTHER" id="PTHR11474">
    <property type="entry name" value="TYROSINASE FAMILY MEMBER"/>
    <property type="match status" value="1"/>
</dbReference>
<feature type="region of interest" description="Disordered" evidence="3">
    <location>
        <begin position="169"/>
        <end position="232"/>
    </location>
</feature>
<feature type="compositionally biased region" description="Basic and acidic residues" evidence="3">
    <location>
        <begin position="199"/>
        <end position="214"/>
    </location>
</feature>
<dbReference type="Gene3D" id="1.10.1280.10">
    <property type="entry name" value="Di-copper center containing domain from catechol oxidase"/>
    <property type="match status" value="1"/>
</dbReference>
<dbReference type="OrthoDB" id="6132182at2759"/>
<keyword evidence="1" id="KW-0479">Metal-binding</keyword>
<dbReference type="GO" id="GO:0046872">
    <property type="term" value="F:metal ion binding"/>
    <property type="evidence" value="ECO:0007669"/>
    <property type="project" value="UniProtKB-KW"/>
</dbReference>
<dbReference type="SUPFAM" id="SSF48056">
    <property type="entry name" value="Di-copper centre-containing domain"/>
    <property type="match status" value="1"/>
</dbReference>
<proteinExistence type="predicted"/>
<dbReference type="Pfam" id="PF00264">
    <property type="entry name" value="Tyrosinase"/>
    <property type="match status" value="1"/>
</dbReference>
<evidence type="ECO:0000256" key="3">
    <source>
        <dbReference type="SAM" id="MobiDB-lite"/>
    </source>
</evidence>
<evidence type="ECO:0000256" key="1">
    <source>
        <dbReference type="ARBA" id="ARBA00022723"/>
    </source>
</evidence>
<organism evidence="5 6">
    <name type="scientific">Fusarium torreyae</name>
    <dbReference type="NCBI Taxonomy" id="1237075"/>
    <lineage>
        <taxon>Eukaryota</taxon>
        <taxon>Fungi</taxon>
        <taxon>Dikarya</taxon>
        <taxon>Ascomycota</taxon>
        <taxon>Pezizomycotina</taxon>
        <taxon>Sordariomycetes</taxon>
        <taxon>Hypocreomycetidae</taxon>
        <taxon>Hypocreales</taxon>
        <taxon>Nectriaceae</taxon>
        <taxon>Fusarium</taxon>
    </lineage>
</organism>
<dbReference type="InterPro" id="IPR002227">
    <property type="entry name" value="Tyrosinase_Cu-bd"/>
</dbReference>
<dbReference type="Proteomes" id="UP001152049">
    <property type="component" value="Unassembled WGS sequence"/>
</dbReference>
<protein>
    <recommendedName>
        <fullName evidence="4">Tyrosinase copper-binding domain-containing protein</fullName>
    </recommendedName>
</protein>
<keyword evidence="2" id="KW-0186">Copper</keyword>
<evidence type="ECO:0000313" key="5">
    <source>
        <dbReference type="EMBL" id="KAJ4248838.1"/>
    </source>
</evidence>
<comment type="caution">
    <text evidence="5">The sequence shown here is derived from an EMBL/GenBank/DDBJ whole genome shotgun (WGS) entry which is preliminary data.</text>
</comment>
<dbReference type="InterPro" id="IPR008922">
    <property type="entry name" value="Di-copper_centre_dom_sf"/>
</dbReference>
<sequence>MLNLNIVTWLNEVEFDNSKGKTIKANARYKYGACLNVLSYTAFSNITSAQQWNDDRDGTNGYVPIVPLESPHDLIHLAIGGFQLKKLKADFNQYAGANGDKGENDTAAIDPIFFFHHCIIDLVFYEWQKKHNALKSFDIIPGYPGTNSVDNQGPTPGVAGGTLLTLDSPLGPFKKPGSQTNPQNLGYTYEYQSDAPNKFTDKKPSLYVPQHEEPAPFLQSAKPTAPRLAGRS</sequence>
<dbReference type="AlphaFoldDB" id="A0A9W8RRK0"/>
<dbReference type="InterPro" id="IPR050316">
    <property type="entry name" value="Tyrosinase/Hemocyanin"/>
</dbReference>
<evidence type="ECO:0000256" key="2">
    <source>
        <dbReference type="ARBA" id="ARBA00023008"/>
    </source>
</evidence>
<reference evidence="5" key="1">
    <citation type="submission" date="2022-09" db="EMBL/GenBank/DDBJ databases">
        <title>Fusarium specimens isolated from Avocado Roots.</title>
        <authorList>
            <person name="Stajich J."/>
            <person name="Roper C."/>
            <person name="Heimlech-Rivalta G."/>
        </authorList>
    </citation>
    <scope>NUCLEOTIDE SEQUENCE</scope>
    <source>
        <strain evidence="5">CF00136</strain>
    </source>
</reference>
<dbReference type="EMBL" id="JAOQAZ010000035">
    <property type="protein sequence ID" value="KAJ4248838.1"/>
    <property type="molecule type" value="Genomic_DNA"/>
</dbReference>
<feature type="domain" description="Tyrosinase copper-binding" evidence="4">
    <location>
        <begin position="110"/>
        <end position="121"/>
    </location>
</feature>
<dbReference type="PROSITE" id="PS00498">
    <property type="entry name" value="TYROSINASE_2"/>
    <property type="match status" value="1"/>
</dbReference>
<evidence type="ECO:0000313" key="6">
    <source>
        <dbReference type="Proteomes" id="UP001152049"/>
    </source>
</evidence>
<name>A0A9W8RRK0_9HYPO</name>
<dbReference type="GO" id="GO:0016491">
    <property type="term" value="F:oxidoreductase activity"/>
    <property type="evidence" value="ECO:0007669"/>
    <property type="project" value="InterPro"/>
</dbReference>
<keyword evidence="6" id="KW-1185">Reference proteome</keyword>
<dbReference type="PANTHER" id="PTHR11474:SF126">
    <property type="entry name" value="TYROSINASE-LIKE PROTEIN TYR-1-RELATED"/>
    <property type="match status" value="1"/>
</dbReference>
<accession>A0A9W8RRK0</accession>
<gene>
    <name evidence="5" type="ORF">NW762_012676</name>
</gene>
<evidence type="ECO:0000259" key="4">
    <source>
        <dbReference type="PROSITE" id="PS00498"/>
    </source>
</evidence>
<feature type="compositionally biased region" description="Polar residues" evidence="3">
    <location>
        <begin position="177"/>
        <end position="195"/>
    </location>
</feature>